<evidence type="ECO:0000256" key="5">
    <source>
        <dbReference type="ARBA" id="ARBA00023136"/>
    </source>
</evidence>
<keyword evidence="8" id="KW-0732">Signal</keyword>
<dbReference type="Pfam" id="PF07715">
    <property type="entry name" value="Plug"/>
    <property type="match status" value="1"/>
</dbReference>
<dbReference type="InterPro" id="IPR008969">
    <property type="entry name" value="CarboxyPept-like_regulatory"/>
</dbReference>
<dbReference type="GO" id="GO:0009279">
    <property type="term" value="C:cell outer membrane"/>
    <property type="evidence" value="ECO:0007669"/>
    <property type="project" value="UniProtKB-SubCell"/>
</dbReference>
<dbReference type="InterPro" id="IPR039426">
    <property type="entry name" value="TonB-dep_rcpt-like"/>
</dbReference>
<reference evidence="10 11" key="1">
    <citation type="submission" date="2016-03" db="EMBL/GenBank/DDBJ databases">
        <title>Niastella vici sp. nov., isolated from farmland soil.</title>
        <authorList>
            <person name="Chen L."/>
            <person name="Wang D."/>
            <person name="Yang S."/>
            <person name="Wang G."/>
        </authorList>
    </citation>
    <scope>NUCLEOTIDE SEQUENCE [LARGE SCALE GENOMIC DNA]</scope>
    <source>
        <strain evidence="10 11">DJ57</strain>
    </source>
</reference>
<keyword evidence="5 7" id="KW-0472">Membrane</keyword>
<comment type="similarity">
    <text evidence="7">Belongs to the TonB-dependent receptor family.</text>
</comment>
<dbReference type="AlphaFoldDB" id="A0A1V9FFZ9"/>
<feature type="domain" description="TonB-dependent receptor plug" evidence="9">
    <location>
        <begin position="205"/>
        <end position="324"/>
    </location>
</feature>
<evidence type="ECO:0000256" key="2">
    <source>
        <dbReference type="ARBA" id="ARBA00022448"/>
    </source>
</evidence>
<dbReference type="SUPFAM" id="SSF49464">
    <property type="entry name" value="Carboxypeptidase regulatory domain-like"/>
    <property type="match status" value="1"/>
</dbReference>
<protein>
    <submittedName>
        <fullName evidence="10">SusC/RagA family TonB-linked outer membrane protein</fullName>
    </submittedName>
</protein>
<dbReference type="InterPro" id="IPR037066">
    <property type="entry name" value="Plug_dom_sf"/>
</dbReference>
<dbReference type="InterPro" id="IPR012910">
    <property type="entry name" value="Plug_dom"/>
</dbReference>
<dbReference type="InterPro" id="IPR023997">
    <property type="entry name" value="TonB-dep_OMP_SusC/RagA_CS"/>
</dbReference>
<gene>
    <name evidence="10" type="ORF">A3860_09745</name>
</gene>
<feature type="signal peptide" evidence="8">
    <location>
        <begin position="1"/>
        <end position="17"/>
    </location>
</feature>
<evidence type="ECO:0000256" key="1">
    <source>
        <dbReference type="ARBA" id="ARBA00004571"/>
    </source>
</evidence>
<evidence type="ECO:0000256" key="4">
    <source>
        <dbReference type="ARBA" id="ARBA00022692"/>
    </source>
</evidence>
<comment type="subcellular location">
    <subcellularLocation>
        <location evidence="1 7">Cell outer membrane</location>
        <topology evidence="1 7">Multi-pass membrane protein</topology>
    </subcellularLocation>
</comment>
<keyword evidence="6 7" id="KW-0998">Cell outer membrane</keyword>
<evidence type="ECO:0000313" key="11">
    <source>
        <dbReference type="Proteomes" id="UP000192796"/>
    </source>
</evidence>
<sequence length="1104" mass="122793">MVLLCAASLTVSANSFSQGVTLSANGLALKNVFTAVEQQTGFVFFYNKQLLSSAKPVTISAQNMPLTEFLQAVMNNQPLNFRIEGKTIILFRKSTAAGALPEMPAPGIAPADSTRTISGLVTSEAGEPIGGASVIIKGTFKGVSTDSKGIFSIRAATGQTLIFSAVGYEQMELRVNAGIFFTIKMVQTATAMKDQVVTGIYQRKKESFTGSSTTFTAKELKMVGNQSALQALKTLDPSFAIVENNSFGSDPNRLPDIEIRGKSSVIGLSEQYGTNPNQPLFILDGFETTLQVISDFSMDRIESITLLKDAAATAIYGSKAANGVVVVETKRPTPGRLRLSYNLNTTFSFADLSDYNLMNSEEKLEFEKQTGFLGSVDANGNFVMADADAKYNALLAEVRRGVNTYWMNEPLRFATAQRHTLFAEGGDGNLRYGVSLSYGDNQGVMKGSDRKLTNGNIRLIYRKGRLSATNSLSIDIVNATRETVPFSDFSRANPYFRKYNQVGGIDKVLNSFIYAAFYGAPIQTEVYYNPLYDLHNNNVNKSESQGFTNNFEIEWRVLNDLKARARIGINRLAIRDEIFRSPFNGEFAGTDPLRQGTYDEQNDHQLNYDGDLTLTYGKLLARKHMVNVVAGMRLNQLSAITSSYEVRGFISDDFPNAAFAFGYSDNKQATYLESKRRSASYFLNTGYAFDERYLLDATLRSDGASVFGSNRQFTTIWSMGLAWNVHKEVFFKKPSFNWMNSLRLRASIGNPGNQNFSDYISTRVYRYNNENRNPFGPSVIVQNHGNPSLKWQKTIDRNMGLDLETMKNRLRINADYFIKTTDPLLVFATLPSSAGATSVTDNMGALEQKGFTISANYTLIRHKMLTWMVNANARRLRSQYRNFGNALSTFNEKNKGVNMTRYYDGASPSDLWAVRSLGIDPATGREVFLTKDGQHTFIHNYQDEVVVGNSDPDVEGIFGSSVSWKGFSANVALRYRIGGQIFMQTLYDKVENIPNQNVGLNQDKRALHDRWQKPGDNAKFKSIKEITSNPMSSRFVEDNNILSGESISVGYENSTARWVKALRASSVTCRAYMNDIFRLSTVRNERGIDYPFARSVSLSVGVRF</sequence>
<feature type="chain" id="PRO_5013026127" evidence="8">
    <location>
        <begin position="18"/>
        <end position="1104"/>
    </location>
</feature>
<dbReference type="STRING" id="1703345.A3860_09745"/>
<evidence type="ECO:0000313" key="10">
    <source>
        <dbReference type="EMBL" id="OQP57293.1"/>
    </source>
</evidence>
<dbReference type="Gene3D" id="2.170.130.10">
    <property type="entry name" value="TonB-dependent receptor, plug domain"/>
    <property type="match status" value="1"/>
</dbReference>
<dbReference type="Pfam" id="PF13715">
    <property type="entry name" value="CarbopepD_reg_2"/>
    <property type="match status" value="1"/>
</dbReference>
<dbReference type="SUPFAM" id="SSF56935">
    <property type="entry name" value="Porins"/>
    <property type="match status" value="1"/>
</dbReference>
<evidence type="ECO:0000256" key="3">
    <source>
        <dbReference type="ARBA" id="ARBA00022452"/>
    </source>
</evidence>
<dbReference type="EMBL" id="LVYD01000124">
    <property type="protein sequence ID" value="OQP57293.1"/>
    <property type="molecule type" value="Genomic_DNA"/>
</dbReference>
<evidence type="ECO:0000256" key="6">
    <source>
        <dbReference type="ARBA" id="ARBA00023237"/>
    </source>
</evidence>
<name>A0A1V9FFZ9_9BACT</name>
<evidence type="ECO:0000259" key="9">
    <source>
        <dbReference type="Pfam" id="PF07715"/>
    </source>
</evidence>
<keyword evidence="11" id="KW-1185">Reference proteome</keyword>
<keyword evidence="3 7" id="KW-1134">Transmembrane beta strand</keyword>
<comment type="caution">
    <text evidence="10">The sequence shown here is derived from an EMBL/GenBank/DDBJ whole genome shotgun (WGS) entry which is preliminary data.</text>
</comment>
<dbReference type="Proteomes" id="UP000192796">
    <property type="component" value="Unassembled WGS sequence"/>
</dbReference>
<dbReference type="Gene3D" id="2.60.40.1120">
    <property type="entry name" value="Carboxypeptidase-like, regulatory domain"/>
    <property type="match status" value="1"/>
</dbReference>
<dbReference type="NCBIfam" id="TIGR04056">
    <property type="entry name" value="OMP_RagA_SusC"/>
    <property type="match status" value="1"/>
</dbReference>
<keyword evidence="4 7" id="KW-0812">Transmembrane</keyword>
<dbReference type="InterPro" id="IPR036942">
    <property type="entry name" value="Beta-barrel_TonB_sf"/>
</dbReference>
<organism evidence="10 11">
    <name type="scientific">Niastella vici</name>
    <dbReference type="NCBI Taxonomy" id="1703345"/>
    <lineage>
        <taxon>Bacteria</taxon>
        <taxon>Pseudomonadati</taxon>
        <taxon>Bacteroidota</taxon>
        <taxon>Chitinophagia</taxon>
        <taxon>Chitinophagales</taxon>
        <taxon>Chitinophagaceae</taxon>
        <taxon>Niastella</taxon>
    </lineage>
</organism>
<proteinExistence type="inferred from homology"/>
<accession>A0A1V9FFZ9</accession>
<dbReference type="InterPro" id="IPR023996">
    <property type="entry name" value="TonB-dep_OMP_SusC/RagA"/>
</dbReference>
<dbReference type="OrthoDB" id="1094723at2"/>
<evidence type="ECO:0000256" key="8">
    <source>
        <dbReference type="SAM" id="SignalP"/>
    </source>
</evidence>
<dbReference type="NCBIfam" id="TIGR04057">
    <property type="entry name" value="SusC_RagA_signa"/>
    <property type="match status" value="1"/>
</dbReference>
<dbReference type="Gene3D" id="2.40.170.20">
    <property type="entry name" value="TonB-dependent receptor, beta-barrel domain"/>
    <property type="match status" value="1"/>
</dbReference>
<dbReference type="PROSITE" id="PS52016">
    <property type="entry name" value="TONB_DEPENDENT_REC_3"/>
    <property type="match status" value="1"/>
</dbReference>
<evidence type="ECO:0000256" key="7">
    <source>
        <dbReference type="PROSITE-ProRule" id="PRU01360"/>
    </source>
</evidence>
<keyword evidence="2 7" id="KW-0813">Transport</keyword>